<dbReference type="PANTHER" id="PTHR44943:SF4">
    <property type="entry name" value="TPR REPEAT-CONTAINING PROTEIN MJ0798"/>
    <property type="match status" value="1"/>
</dbReference>
<evidence type="ECO:0000256" key="1">
    <source>
        <dbReference type="ARBA" id="ARBA00022737"/>
    </source>
</evidence>
<dbReference type="EMBL" id="FNYA01000002">
    <property type="protein sequence ID" value="SEI70034.1"/>
    <property type="molecule type" value="Genomic_DNA"/>
</dbReference>
<dbReference type="AlphaFoldDB" id="A0A1H6SW70"/>
<dbReference type="PANTHER" id="PTHR44943">
    <property type="entry name" value="CELLULOSE SYNTHASE OPERON PROTEIN C"/>
    <property type="match status" value="1"/>
</dbReference>
<dbReference type="InterPro" id="IPR011990">
    <property type="entry name" value="TPR-like_helical_dom_sf"/>
</dbReference>
<gene>
    <name evidence="4" type="ORF">SAMN05660918_1464</name>
</gene>
<dbReference type="SUPFAM" id="SSF48452">
    <property type="entry name" value="TPR-like"/>
    <property type="match status" value="2"/>
</dbReference>
<keyword evidence="2 3" id="KW-0802">TPR repeat</keyword>
<dbReference type="PROSITE" id="PS50005">
    <property type="entry name" value="TPR"/>
    <property type="match status" value="1"/>
</dbReference>
<feature type="repeat" description="TPR" evidence="3">
    <location>
        <begin position="64"/>
        <end position="97"/>
    </location>
</feature>
<evidence type="ECO:0000256" key="3">
    <source>
        <dbReference type="PROSITE-ProRule" id="PRU00339"/>
    </source>
</evidence>
<name>A0A1H6SW70_9FLAO</name>
<dbReference type="SMART" id="SM00028">
    <property type="entry name" value="TPR"/>
    <property type="match status" value="5"/>
</dbReference>
<keyword evidence="1" id="KW-0677">Repeat</keyword>
<sequence length="437" mass="50677">MKKIIAFLFLFQLSFGQVNPEEVETASNEFENNFYEALKQKAIENYDKAIVSLEKCLQKEPNNPEVHFQMGVNYLALKSYADAESAFQKAVDLEPKQRWYWNGLYDVYYQTKDFNKSIPIVEKLVTFDANMKEDLVSLYMTTQQFDKAKTVIDDIESKGTLTKAMETYRMQIQSMQNGVKPKVADLEAAIKNNPKSEQNYIDLIYVYSTANQEEKAFETALLLEKEIPNSDLAHVSLVKFYINANDIPKATESYKRVVKSSKIDFKIKHRVLNEYLIFATKNPQLMTEIDNTLTYFDNNAGMDVNKELGKFFYNQNNFELAQKYIEKSNANDVDVVDLQLNIYDFNKQFEKMAKKSEEFIDLFPTKANLYYYAGKGNNNLKNFKKAKDFLEMGIEYVIDDPKLESGFCKQFIICADGLSDAKMKQTYQKRLDGISKK</sequence>
<protein>
    <submittedName>
        <fullName evidence="4">Tetratricopeptide repeat-containing protein</fullName>
    </submittedName>
</protein>
<keyword evidence="5" id="KW-1185">Reference proteome</keyword>
<dbReference type="Gene3D" id="1.25.40.10">
    <property type="entry name" value="Tetratricopeptide repeat domain"/>
    <property type="match status" value="3"/>
</dbReference>
<evidence type="ECO:0000313" key="4">
    <source>
        <dbReference type="EMBL" id="SEI70034.1"/>
    </source>
</evidence>
<evidence type="ECO:0000256" key="2">
    <source>
        <dbReference type="ARBA" id="ARBA00022803"/>
    </source>
</evidence>
<reference evidence="5" key="1">
    <citation type="submission" date="2016-10" db="EMBL/GenBank/DDBJ databases">
        <authorList>
            <person name="Varghese N."/>
            <person name="Submissions S."/>
        </authorList>
    </citation>
    <scope>NUCLEOTIDE SEQUENCE [LARGE SCALE GENOMIC DNA]</scope>
    <source>
        <strain evidence="5">DSM 17934</strain>
    </source>
</reference>
<accession>A0A1H6SW70</accession>
<dbReference type="RefSeq" id="WP_091310546.1">
    <property type="nucleotide sequence ID" value="NZ_CBCSJU010000002.1"/>
</dbReference>
<evidence type="ECO:0000313" key="5">
    <source>
        <dbReference type="Proteomes" id="UP000199702"/>
    </source>
</evidence>
<dbReference type="InterPro" id="IPR019734">
    <property type="entry name" value="TPR_rpt"/>
</dbReference>
<dbReference type="InterPro" id="IPR051685">
    <property type="entry name" value="Ycf3/AcsC/BcsC/TPR_MFPF"/>
</dbReference>
<organism evidence="4 5">
    <name type="scientific">Flavobacterium terrigena</name>
    <dbReference type="NCBI Taxonomy" id="402734"/>
    <lineage>
        <taxon>Bacteria</taxon>
        <taxon>Pseudomonadati</taxon>
        <taxon>Bacteroidota</taxon>
        <taxon>Flavobacteriia</taxon>
        <taxon>Flavobacteriales</taxon>
        <taxon>Flavobacteriaceae</taxon>
        <taxon>Flavobacterium</taxon>
    </lineage>
</organism>
<dbReference type="OrthoDB" id="1465784at2"/>
<dbReference type="Pfam" id="PF14559">
    <property type="entry name" value="TPR_19"/>
    <property type="match status" value="1"/>
</dbReference>
<dbReference type="Proteomes" id="UP000199702">
    <property type="component" value="Unassembled WGS sequence"/>
</dbReference>
<dbReference type="STRING" id="402734.SAMN05660918_1464"/>
<proteinExistence type="predicted"/>